<name>A0ABT6FEZ5_9BACT</name>
<sequence>MGNLKVARRLLPLVVALVVFAQGCGGDEGGGSGRFVPNENKIEKIDGLSPSEAFHKGERKR</sequence>
<dbReference type="RefSeq" id="WP_277862368.1">
    <property type="nucleotide sequence ID" value="NZ_JARRAG010000002.1"/>
</dbReference>
<dbReference type="EMBL" id="JARRAG010000002">
    <property type="protein sequence ID" value="MDG3006064.1"/>
    <property type="molecule type" value="Genomic_DNA"/>
</dbReference>
<reference evidence="2 3" key="1">
    <citation type="submission" date="2023-03" db="EMBL/GenBank/DDBJ databases">
        <title>Paludisphaera mucosa sp. nov. a novel planctomycete from northern fen.</title>
        <authorList>
            <person name="Ivanova A."/>
        </authorList>
    </citation>
    <scope>NUCLEOTIDE SEQUENCE [LARGE SCALE GENOMIC DNA]</scope>
    <source>
        <strain evidence="2 3">Pla2</strain>
    </source>
</reference>
<keyword evidence="1" id="KW-0732">Signal</keyword>
<dbReference type="Proteomes" id="UP001216907">
    <property type="component" value="Unassembled WGS sequence"/>
</dbReference>
<dbReference type="PROSITE" id="PS51257">
    <property type="entry name" value="PROKAR_LIPOPROTEIN"/>
    <property type="match status" value="1"/>
</dbReference>
<feature type="chain" id="PRO_5046822825" evidence="1">
    <location>
        <begin position="22"/>
        <end position="61"/>
    </location>
</feature>
<evidence type="ECO:0000256" key="1">
    <source>
        <dbReference type="SAM" id="SignalP"/>
    </source>
</evidence>
<feature type="signal peptide" evidence="1">
    <location>
        <begin position="1"/>
        <end position="21"/>
    </location>
</feature>
<evidence type="ECO:0000313" key="3">
    <source>
        <dbReference type="Proteomes" id="UP001216907"/>
    </source>
</evidence>
<organism evidence="2 3">
    <name type="scientific">Paludisphaera mucosa</name>
    <dbReference type="NCBI Taxonomy" id="3030827"/>
    <lineage>
        <taxon>Bacteria</taxon>
        <taxon>Pseudomonadati</taxon>
        <taxon>Planctomycetota</taxon>
        <taxon>Planctomycetia</taxon>
        <taxon>Isosphaerales</taxon>
        <taxon>Isosphaeraceae</taxon>
        <taxon>Paludisphaera</taxon>
    </lineage>
</organism>
<comment type="caution">
    <text evidence="2">The sequence shown here is derived from an EMBL/GenBank/DDBJ whole genome shotgun (WGS) entry which is preliminary data.</text>
</comment>
<keyword evidence="3" id="KW-1185">Reference proteome</keyword>
<evidence type="ECO:0000313" key="2">
    <source>
        <dbReference type="EMBL" id="MDG3006064.1"/>
    </source>
</evidence>
<accession>A0ABT6FEZ5</accession>
<protein>
    <submittedName>
        <fullName evidence="2">Uncharacterized protein</fullName>
    </submittedName>
</protein>
<proteinExistence type="predicted"/>
<gene>
    <name evidence="2" type="ORF">PZE19_20005</name>
</gene>